<reference evidence="3 4" key="1">
    <citation type="submission" date="2016-10" db="EMBL/GenBank/DDBJ databases">
        <authorList>
            <person name="de Groot N.N."/>
        </authorList>
    </citation>
    <scope>NUCLEOTIDE SEQUENCE [LARGE SCALE GENOMIC DNA]</scope>
    <source>
        <strain evidence="3 4">CPCC 202808</strain>
    </source>
</reference>
<accession>A0A1I2XDU6</accession>
<name>A0A1I2XDU6_9ACTN</name>
<sequence length="198" mass="21222">MRTATSVPASGGFGLQVGSLGPRDGRRPPRWTVRTAHLITVILLPSGLWRVAVAFGLTMGISNAAGVDASLGFVPGWQAVAILGLTALSEGVGLLSLGLVRPWGEVFPRWMPVIGGRRVPPLGATVLAATGAIALTAIWTFATVNFFLLTVFGPPGRGFAFVNGWWEALLILCYLPLLLWGPLLLALTWAYYRRRCRD</sequence>
<evidence type="ECO:0000313" key="5">
    <source>
        <dbReference type="Proteomes" id="UP000533017"/>
    </source>
</evidence>
<evidence type="ECO:0000256" key="1">
    <source>
        <dbReference type="SAM" id="Phobius"/>
    </source>
</evidence>
<dbReference type="AlphaFoldDB" id="A0A1I2XDU6"/>
<dbReference type="EMBL" id="JACBZA010000001">
    <property type="protein sequence ID" value="NYH86180.1"/>
    <property type="molecule type" value="Genomic_DNA"/>
</dbReference>
<keyword evidence="5" id="KW-1185">Reference proteome</keyword>
<proteinExistence type="predicted"/>
<reference evidence="2 5" key="2">
    <citation type="submission" date="2020-07" db="EMBL/GenBank/DDBJ databases">
        <title>Sequencing the genomes of 1000 actinobacteria strains.</title>
        <authorList>
            <person name="Klenk H.-P."/>
        </authorList>
    </citation>
    <scope>NUCLEOTIDE SEQUENCE [LARGE SCALE GENOMIC DNA]</scope>
    <source>
        <strain evidence="2 5">DSM 45117</strain>
    </source>
</reference>
<keyword evidence="1" id="KW-0812">Transmembrane</keyword>
<dbReference type="Proteomes" id="UP000533017">
    <property type="component" value="Unassembled WGS sequence"/>
</dbReference>
<feature type="transmembrane region" description="Helical" evidence="1">
    <location>
        <begin position="168"/>
        <end position="192"/>
    </location>
</feature>
<protein>
    <submittedName>
        <fullName evidence="3">Uncharacterized protein</fullName>
    </submittedName>
</protein>
<evidence type="ECO:0000313" key="2">
    <source>
        <dbReference type="EMBL" id="NYH86180.1"/>
    </source>
</evidence>
<organism evidence="3 4">
    <name type="scientific">Actinopolymorpha cephalotaxi</name>
    <dbReference type="NCBI Taxonomy" id="504797"/>
    <lineage>
        <taxon>Bacteria</taxon>
        <taxon>Bacillati</taxon>
        <taxon>Actinomycetota</taxon>
        <taxon>Actinomycetes</taxon>
        <taxon>Propionibacteriales</taxon>
        <taxon>Actinopolymorphaceae</taxon>
        <taxon>Actinopolymorpha</taxon>
    </lineage>
</organism>
<dbReference type="Proteomes" id="UP000199052">
    <property type="component" value="Unassembled WGS sequence"/>
</dbReference>
<evidence type="ECO:0000313" key="4">
    <source>
        <dbReference type="Proteomes" id="UP000199052"/>
    </source>
</evidence>
<dbReference type="STRING" id="504797.SAMN05421678_112115"/>
<keyword evidence="1" id="KW-1133">Transmembrane helix</keyword>
<feature type="transmembrane region" description="Helical" evidence="1">
    <location>
        <begin position="77"/>
        <end position="100"/>
    </location>
</feature>
<evidence type="ECO:0000313" key="3">
    <source>
        <dbReference type="EMBL" id="SFH11169.1"/>
    </source>
</evidence>
<dbReference type="RefSeq" id="WP_202818232.1">
    <property type="nucleotide sequence ID" value="NZ_FOOI01000012.1"/>
</dbReference>
<feature type="transmembrane region" description="Helical" evidence="1">
    <location>
        <begin position="121"/>
        <end position="148"/>
    </location>
</feature>
<gene>
    <name evidence="2" type="ORF">FHR37_005031</name>
    <name evidence="3" type="ORF">SAMN05421678_112115</name>
</gene>
<feature type="transmembrane region" description="Helical" evidence="1">
    <location>
        <begin position="36"/>
        <end position="57"/>
    </location>
</feature>
<keyword evidence="1" id="KW-0472">Membrane</keyword>
<dbReference type="EMBL" id="FOOI01000012">
    <property type="protein sequence ID" value="SFH11169.1"/>
    <property type="molecule type" value="Genomic_DNA"/>
</dbReference>